<dbReference type="Pfam" id="PF14261">
    <property type="entry name" value="DUF4351"/>
    <property type="match status" value="1"/>
</dbReference>
<accession>A0ABR9H192</accession>
<dbReference type="InterPro" id="IPR025587">
    <property type="entry name" value="DUF4351"/>
</dbReference>
<gene>
    <name evidence="2" type="ORF">H4684_001106</name>
</gene>
<dbReference type="Proteomes" id="UP000639010">
    <property type="component" value="Unassembled WGS sequence"/>
</dbReference>
<feature type="domain" description="DUF4351" evidence="1">
    <location>
        <begin position="50"/>
        <end position="105"/>
    </location>
</feature>
<evidence type="ECO:0000313" key="2">
    <source>
        <dbReference type="EMBL" id="MBE1424474.1"/>
    </source>
</evidence>
<dbReference type="PANTHER" id="PTHR35586">
    <property type="entry name" value="SLL1691 PROTEIN"/>
    <property type="match status" value="1"/>
</dbReference>
<dbReference type="PANTHER" id="PTHR35586:SF1">
    <property type="entry name" value="SLL1691 PROTEIN"/>
    <property type="match status" value="1"/>
</dbReference>
<evidence type="ECO:0000259" key="1">
    <source>
        <dbReference type="Pfam" id="PF14261"/>
    </source>
</evidence>
<organism evidence="2 3">
    <name type="scientific">Desulfomicrobium macestii</name>
    <dbReference type="NCBI Taxonomy" id="90731"/>
    <lineage>
        <taxon>Bacteria</taxon>
        <taxon>Pseudomonadati</taxon>
        <taxon>Thermodesulfobacteriota</taxon>
        <taxon>Desulfovibrionia</taxon>
        <taxon>Desulfovibrionales</taxon>
        <taxon>Desulfomicrobiaceae</taxon>
        <taxon>Desulfomicrobium</taxon>
    </lineage>
</organism>
<dbReference type="RefSeq" id="WP_192623095.1">
    <property type="nucleotide sequence ID" value="NZ_JADBGG010000006.1"/>
</dbReference>
<comment type="caution">
    <text evidence="2">The sequence shown here is derived from an EMBL/GenBank/DDBJ whole genome shotgun (WGS) entry which is preliminary data.</text>
</comment>
<proteinExistence type="predicted"/>
<dbReference type="EMBL" id="JADBGG010000006">
    <property type="protein sequence ID" value="MBE1424474.1"/>
    <property type="molecule type" value="Genomic_DNA"/>
</dbReference>
<name>A0ABR9H192_9BACT</name>
<evidence type="ECO:0000313" key="3">
    <source>
        <dbReference type="Proteomes" id="UP000639010"/>
    </source>
</evidence>
<protein>
    <submittedName>
        <fullName evidence="2">Transposase YdaD</fullName>
    </submittedName>
</protein>
<reference evidence="2 3" key="1">
    <citation type="submission" date="2020-10" db="EMBL/GenBank/DDBJ databases">
        <title>Genomic Encyclopedia of Type Strains, Phase IV (KMG-IV): sequencing the most valuable type-strain genomes for metagenomic binning, comparative biology and taxonomic classification.</title>
        <authorList>
            <person name="Goeker M."/>
        </authorList>
    </citation>
    <scope>NUCLEOTIDE SEQUENCE [LARGE SCALE GENOMIC DNA]</scope>
    <source>
        <strain evidence="2 3">DSM 4194</strain>
    </source>
</reference>
<keyword evidence="3" id="KW-1185">Reference proteome</keyword>
<sequence>MFQTMDINRDVMHNIASIQLDSNKEGKVMTLADRLRKEGRIEGRKEGKMEGEVLGRHAVLQRLLGKRFGKDILDIRMQDRLRSASAEQLDLWAERILDATTIEDVFRE</sequence>